<feature type="domain" description="Glutamyl/glutaminyl-tRNA synthetase class Ib catalytic" evidence="7">
    <location>
        <begin position="93"/>
        <end position="195"/>
    </location>
</feature>
<dbReference type="InterPro" id="IPR049940">
    <property type="entry name" value="GluQ/Sye"/>
</dbReference>
<dbReference type="AlphaFoldDB" id="A0A6J6NP87"/>
<dbReference type="PANTHER" id="PTHR43311:SF2">
    <property type="entry name" value="GLUTAMATE--TRNA LIGASE, MITOCHONDRIAL-RELATED"/>
    <property type="match status" value="1"/>
</dbReference>
<keyword evidence="3" id="KW-0547">Nucleotide-binding</keyword>
<evidence type="ECO:0000256" key="6">
    <source>
        <dbReference type="ARBA" id="ARBA00023146"/>
    </source>
</evidence>
<dbReference type="GO" id="GO:0005739">
    <property type="term" value="C:mitochondrion"/>
    <property type="evidence" value="ECO:0007669"/>
    <property type="project" value="TreeGrafter"/>
</dbReference>
<dbReference type="PANTHER" id="PTHR43311">
    <property type="entry name" value="GLUTAMATE--TRNA LIGASE"/>
    <property type="match status" value="1"/>
</dbReference>
<keyword evidence="6" id="KW-0030">Aminoacyl-tRNA synthetase</keyword>
<evidence type="ECO:0000256" key="3">
    <source>
        <dbReference type="ARBA" id="ARBA00022741"/>
    </source>
</evidence>
<feature type="domain" description="Glutamyl/glutaminyl-tRNA synthetase class Ib catalytic" evidence="7">
    <location>
        <begin position="2"/>
        <end position="83"/>
    </location>
</feature>
<evidence type="ECO:0000256" key="1">
    <source>
        <dbReference type="ARBA" id="ARBA00007894"/>
    </source>
</evidence>
<evidence type="ECO:0000256" key="2">
    <source>
        <dbReference type="ARBA" id="ARBA00022598"/>
    </source>
</evidence>
<keyword evidence="5" id="KW-0648">Protein biosynthesis</keyword>
<dbReference type="GO" id="GO:0005524">
    <property type="term" value="F:ATP binding"/>
    <property type="evidence" value="ECO:0007669"/>
    <property type="project" value="UniProtKB-KW"/>
</dbReference>
<dbReference type="InterPro" id="IPR014729">
    <property type="entry name" value="Rossmann-like_a/b/a_fold"/>
</dbReference>
<evidence type="ECO:0000256" key="5">
    <source>
        <dbReference type="ARBA" id="ARBA00022917"/>
    </source>
</evidence>
<dbReference type="InterPro" id="IPR008925">
    <property type="entry name" value="aa_tRNA-synth_I_cd-bd_sf"/>
</dbReference>
<accession>A0A6J6NP87</accession>
<dbReference type="GO" id="GO:0006424">
    <property type="term" value="P:glutamyl-tRNA aminoacylation"/>
    <property type="evidence" value="ECO:0007669"/>
    <property type="project" value="TreeGrafter"/>
</dbReference>
<dbReference type="Gene3D" id="1.10.10.350">
    <property type="match status" value="1"/>
</dbReference>
<dbReference type="EMBL" id="CAEZXP010000001">
    <property type="protein sequence ID" value="CAB4688500.1"/>
    <property type="molecule type" value="Genomic_DNA"/>
</dbReference>
<protein>
    <submittedName>
        <fullName evidence="8">Unannotated protein</fullName>
    </submittedName>
</protein>
<sequence length="331" mass="35652">MKVRFAPSPTGSLHIGNALGAVANRNFGGTFLLRIDDTDPARNLAGGEEAILADLAWLGITWDEGPVRQSDRGDRYREVAANLPDRFQGIQLLRPDGTATYHLASVVDDIDFGITHVIRGNDHRPNEHLHRALTEAIGGTPPEYIHFGLVLGADGKKISKRADGASVALLREEGIPAEAVRAYLDELGIPKHDIQLDLARIRSLAGDVLAGLSDEELTSRVGVPVGVAPALRGAHTLVEARAFADAILEVPSVSLPDERPTLERFRELRIGTSDVLEKDDAKAIIREVKAVGGNLRALRRALTGRESGPELWSVIAALSSDEALRRIDAAL</sequence>
<dbReference type="SUPFAM" id="SSF52374">
    <property type="entry name" value="Nucleotidylyl transferase"/>
    <property type="match status" value="1"/>
</dbReference>
<keyword evidence="4" id="KW-0067">ATP-binding</keyword>
<proteinExistence type="inferred from homology"/>
<dbReference type="GO" id="GO:0000049">
    <property type="term" value="F:tRNA binding"/>
    <property type="evidence" value="ECO:0007669"/>
    <property type="project" value="InterPro"/>
</dbReference>
<dbReference type="Gene3D" id="3.40.50.620">
    <property type="entry name" value="HUPs"/>
    <property type="match status" value="2"/>
</dbReference>
<dbReference type="GO" id="GO:0004818">
    <property type="term" value="F:glutamate-tRNA ligase activity"/>
    <property type="evidence" value="ECO:0007669"/>
    <property type="project" value="TreeGrafter"/>
</dbReference>
<dbReference type="PROSITE" id="PS00178">
    <property type="entry name" value="AA_TRNA_LIGASE_I"/>
    <property type="match status" value="1"/>
</dbReference>
<dbReference type="InterPro" id="IPR001412">
    <property type="entry name" value="aa-tRNA-synth_I_CS"/>
</dbReference>
<dbReference type="InterPro" id="IPR020058">
    <property type="entry name" value="Glu/Gln-tRNA-synth_Ib_cat-dom"/>
</dbReference>
<comment type="similarity">
    <text evidence="1">Belongs to the class-I aminoacyl-tRNA synthetase family. Glutamate--tRNA ligase type 1 subfamily.</text>
</comment>
<name>A0A6J6NP87_9ZZZZ</name>
<dbReference type="SUPFAM" id="SSF48163">
    <property type="entry name" value="An anticodon-binding domain of class I aminoacyl-tRNA synthetases"/>
    <property type="match status" value="1"/>
</dbReference>
<dbReference type="Pfam" id="PF00749">
    <property type="entry name" value="tRNA-synt_1c"/>
    <property type="match status" value="2"/>
</dbReference>
<evidence type="ECO:0000259" key="7">
    <source>
        <dbReference type="Pfam" id="PF00749"/>
    </source>
</evidence>
<evidence type="ECO:0000256" key="4">
    <source>
        <dbReference type="ARBA" id="ARBA00022840"/>
    </source>
</evidence>
<reference evidence="8" key="1">
    <citation type="submission" date="2020-05" db="EMBL/GenBank/DDBJ databases">
        <authorList>
            <person name="Chiriac C."/>
            <person name="Salcher M."/>
            <person name="Ghai R."/>
            <person name="Kavagutti S V."/>
        </authorList>
    </citation>
    <scope>NUCLEOTIDE SEQUENCE</scope>
</reference>
<evidence type="ECO:0000313" key="8">
    <source>
        <dbReference type="EMBL" id="CAB4688500.1"/>
    </source>
</evidence>
<gene>
    <name evidence="8" type="ORF">UFOPK2399_00528</name>
</gene>
<dbReference type="InterPro" id="IPR020751">
    <property type="entry name" value="aa-tRNA-synth_I_codon-bd_sub2"/>
</dbReference>
<keyword evidence="2" id="KW-0436">Ligase</keyword>
<organism evidence="8">
    <name type="scientific">freshwater metagenome</name>
    <dbReference type="NCBI Taxonomy" id="449393"/>
    <lineage>
        <taxon>unclassified sequences</taxon>
        <taxon>metagenomes</taxon>
        <taxon>ecological metagenomes</taxon>
    </lineage>
</organism>